<dbReference type="GO" id="GO:0055085">
    <property type="term" value="P:transmembrane transport"/>
    <property type="evidence" value="ECO:0007669"/>
    <property type="project" value="InterPro"/>
</dbReference>
<dbReference type="PANTHER" id="PTHR33376:SF4">
    <property type="entry name" value="SIALIC ACID-BINDING PERIPLASMIC PROTEIN SIAP"/>
    <property type="match status" value="1"/>
</dbReference>
<feature type="signal peptide" evidence="6">
    <location>
        <begin position="1"/>
        <end position="21"/>
    </location>
</feature>
<evidence type="ECO:0000256" key="6">
    <source>
        <dbReference type="SAM" id="SignalP"/>
    </source>
</evidence>
<proteinExistence type="inferred from homology"/>
<dbReference type="OrthoDB" id="9776801at2"/>
<evidence type="ECO:0000256" key="2">
    <source>
        <dbReference type="ARBA" id="ARBA00009023"/>
    </source>
</evidence>
<comment type="subcellular location">
    <subcellularLocation>
        <location evidence="1">Cell envelope</location>
    </subcellularLocation>
</comment>
<dbReference type="InterPro" id="IPR004682">
    <property type="entry name" value="TRAP_DctP"/>
</dbReference>
<dbReference type="PANTHER" id="PTHR33376">
    <property type="match status" value="1"/>
</dbReference>
<dbReference type="Gene3D" id="3.40.190.170">
    <property type="entry name" value="Bacterial extracellular solute-binding protein, family 7"/>
    <property type="match status" value="1"/>
</dbReference>
<dbReference type="PROSITE" id="PS51257">
    <property type="entry name" value="PROKAR_LIPOPROTEIN"/>
    <property type="match status" value="1"/>
</dbReference>
<evidence type="ECO:0000256" key="1">
    <source>
        <dbReference type="ARBA" id="ARBA00004196"/>
    </source>
</evidence>
<sequence>MKKIITIALLGLLMTVLVACGGGESSNGDGSGDDSDNSGNNGEGNGEQASEEISIDFGHGSAETNVRHEAAVKFKELVEEESDGSITVNIYPNETLGSEPEMIENVSLNTLDMALAGAGIFTQYDDKIGAMNLPYLFDSYEHAWNVLDGEVGNMISEPLLDDNIRLLSFFENGMRHVTNSSQPIEEPSDLEGLTIRTPESDVSLNTLEAMGASSTPMAFGELYLALQQGTVDGQENPLANIHASNFFEVQDYVSMTGHQYGTLPLAVSDEFWQSLSSEQQTILQDAADEAGQFHREAIRDGEEELLEELKAEGMEVNTPDKAPFREATQDVVDNYAEVTSQEFMDKFLEEVEAARE</sequence>
<name>N4WSK7_9BACI</name>
<organism evidence="7 8">
    <name type="scientific">Gracilibacillus halophilus YIM-C55.5</name>
    <dbReference type="NCBI Taxonomy" id="1308866"/>
    <lineage>
        <taxon>Bacteria</taxon>
        <taxon>Bacillati</taxon>
        <taxon>Bacillota</taxon>
        <taxon>Bacilli</taxon>
        <taxon>Bacillales</taxon>
        <taxon>Bacillaceae</taxon>
        <taxon>Gracilibacillus</taxon>
    </lineage>
</organism>
<evidence type="ECO:0000256" key="3">
    <source>
        <dbReference type="ARBA" id="ARBA00022448"/>
    </source>
</evidence>
<dbReference type="RefSeq" id="WP_003472274.1">
    <property type="nucleotide sequence ID" value="NZ_APML01000057.1"/>
</dbReference>
<protein>
    <submittedName>
        <fullName evidence="7">TRAP dicarboxylate transporter subunit DctP</fullName>
    </submittedName>
</protein>
<keyword evidence="3" id="KW-0813">Transport</keyword>
<gene>
    <name evidence="7" type="ORF">J416_12342</name>
</gene>
<dbReference type="GO" id="GO:0030288">
    <property type="term" value="C:outer membrane-bounded periplasmic space"/>
    <property type="evidence" value="ECO:0007669"/>
    <property type="project" value="InterPro"/>
</dbReference>
<evidence type="ECO:0000256" key="4">
    <source>
        <dbReference type="ARBA" id="ARBA00022729"/>
    </source>
</evidence>
<evidence type="ECO:0000313" key="7">
    <source>
        <dbReference type="EMBL" id="ENH96141.1"/>
    </source>
</evidence>
<evidence type="ECO:0000313" key="8">
    <source>
        <dbReference type="Proteomes" id="UP000012283"/>
    </source>
</evidence>
<dbReference type="STRING" id="1308866.J416_12342"/>
<comment type="similarity">
    <text evidence="2">Belongs to the bacterial solute-binding protein 7 family.</text>
</comment>
<dbReference type="InterPro" id="IPR018389">
    <property type="entry name" value="DctP_fam"/>
</dbReference>
<dbReference type="NCBIfam" id="TIGR00787">
    <property type="entry name" value="dctP"/>
    <property type="match status" value="1"/>
</dbReference>
<comment type="caution">
    <text evidence="7">The sequence shown here is derived from an EMBL/GenBank/DDBJ whole genome shotgun (WGS) entry which is preliminary data.</text>
</comment>
<dbReference type="PIRSF" id="PIRSF006470">
    <property type="entry name" value="DctB"/>
    <property type="match status" value="1"/>
</dbReference>
<dbReference type="Pfam" id="PF03480">
    <property type="entry name" value="DctP"/>
    <property type="match status" value="1"/>
</dbReference>
<accession>N4WSK7</accession>
<keyword evidence="8" id="KW-1185">Reference proteome</keyword>
<dbReference type="AlphaFoldDB" id="N4WSK7"/>
<dbReference type="PATRIC" id="fig|1308866.3.peg.2495"/>
<reference evidence="7 8" key="1">
    <citation type="submission" date="2013-03" db="EMBL/GenBank/DDBJ databases">
        <title>Draft genome sequence of Gracibacillus halophilus YIM-C55.5, a moderately halophilic and thermophilic organism from the Xiaochaidamu salt lake.</title>
        <authorList>
            <person name="Sugumar T."/>
            <person name="Polireddy D.R."/>
            <person name="Antony A."/>
            <person name="Madhava Y.R."/>
            <person name="Sivakumar N."/>
        </authorList>
    </citation>
    <scope>NUCLEOTIDE SEQUENCE [LARGE SCALE GENOMIC DNA]</scope>
    <source>
        <strain evidence="7 8">YIM-C55.5</strain>
    </source>
</reference>
<dbReference type="InterPro" id="IPR038404">
    <property type="entry name" value="TRAP_DctP_sf"/>
</dbReference>
<feature type="chain" id="PRO_5038433613" evidence="6">
    <location>
        <begin position="22"/>
        <end position="356"/>
    </location>
</feature>
<dbReference type="eggNOG" id="COG1638">
    <property type="taxonomic scope" value="Bacteria"/>
</dbReference>
<dbReference type="CDD" id="cd13603">
    <property type="entry name" value="PBP2_TRAP_Siap_TeaA_like"/>
    <property type="match status" value="1"/>
</dbReference>
<feature type="region of interest" description="Disordered" evidence="5">
    <location>
        <begin position="25"/>
        <end position="49"/>
    </location>
</feature>
<dbReference type="Proteomes" id="UP000012283">
    <property type="component" value="Unassembled WGS sequence"/>
</dbReference>
<dbReference type="EMBL" id="APML01000057">
    <property type="protein sequence ID" value="ENH96141.1"/>
    <property type="molecule type" value="Genomic_DNA"/>
</dbReference>
<keyword evidence="4 6" id="KW-0732">Signal</keyword>
<evidence type="ECO:0000256" key="5">
    <source>
        <dbReference type="SAM" id="MobiDB-lite"/>
    </source>
</evidence>
<dbReference type="NCBIfam" id="NF037995">
    <property type="entry name" value="TRAP_S1"/>
    <property type="match status" value="1"/>
</dbReference>